<dbReference type="Proteomes" id="UP000053317">
    <property type="component" value="Unassembled WGS sequence"/>
</dbReference>
<evidence type="ECO:0000256" key="22">
    <source>
        <dbReference type="ARBA" id="ARBA00031477"/>
    </source>
</evidence>
<evidence type="ECO:0000256" key="12">
    <source>
        <dbReference type="ARBA" id="ARBA00022490"/>
    </source>
</evidence>
<evidence type="ECO:0000313" key="29">
    <source>
        <dbReference type="EMBL" id="KKY15358.1"/>
    </source>
</evidence>
<dbReference type="InterPro" id="IPR012341">
    <property type="entry name" value="6hp_glycosidase-like_sf"/>
</dbReference>
<dbReference type="EMBL" id="LCWF01000189">
    <property type="protein sequence ID" value="KKY15358.1"/>
    <property type="molecule type" value="Genomic_DNA"/>
</dbReference>
<feature type="domain" description="DAHP synthetase I/KDSA" evidence="24">
    <location>
        <begin position="1598"/>
        <end position="1896"/>
    </location>
</feature>
<dbReference type="InterPro" id="IPR006218">
    <property type="entry name" value="DAHP1/KDSA"/>
</dbReference>
<dbReference type="OrthoDB" id="10248904at2759"/>
<evidence type="ECO:0000256" key="2">
    <source>
        <dbReference type="ARBA" id="ARBA00000927"/>
    </source>
</evidence>
<dbReference type="NCBIfam" id="TIGR01531">
    <property type="entry name" value="glyc_debranch"/>
    <property type="match status" value="1"/>
</dbReference>
<dbReference type="GO" id="GO:0003849">
    <property type="term" value="F:3-deoxy-7-phosphoheptulonate synthase activity"/>
    <property type="evidence" value="ECO:0007669"/>
    <property type="project" value="UniProtKB-EC"/>
</dbReference>
<keyword evidence="15" id="KW-0808">Transferase</keyword>
<dbReference type="FunFam" id="3.20.20.70:FF:000005">
    <property type="entry name" value="Phospho-2-dehydro-3-deoxyheptonate aldolase"/>
    <property type="match status" value="1"/>
</dbReference>
<protein>
    <recommendedName>
        <fullName evidence="11">Glycogen debranching enzyme</fullName>
        <ecNumber evidence="7">2.4.1.25</ecNumber>
        <ecNumber evidence="8">2.5.1.54</ecNumber>
        <ecNumber evidence="9">3.2.1.22</ecNumber>
        <ecNumber evidence="10">3.2.1.33</ecNumber>
    </recommendedName>
    <alternativeName>
        <fullName evidence="22">Glycogen debrancher</fullName>
    </alternativeName>
</protein>
<dbReference type="InterPro" id="IPR017853">
    <property type="entry name" value="GH"/>
</dbReference>
<keyword evidence="20" id="KW-0326">Glycosidase</keyword>
<keyword evidence="14" id="KW-0328">Glycosyltransferase</keyword>
<dbReference type="Gene3D" id="3.20.20.70">
    <property type="entry name" value="Aldolase class I"/>
    <property type="match status" value="1"/>
</dbReference>
<dbReference type="InterPro" id="IPR032792">
    <property type="entry name" value="AGL_glucanoTrfase"/>
</dbReference>
<gene>
    <name evidence="29" type="ORF">UCRPC4_g06377</name>
</gene>
<dbReference type="SUPFAM" id="SSF51569">
    <property type="entry name" value="Aldolase"/>
    <property type="match status" value="1"/>
</dbReference>
<comment type="catalytic activity">
    <reaction evidence="23">
        <text>D-erythrose 4-phosphate + phosphoenolpyruvate + H2O = 7-phospho-2-dehydro-3-deoxy-D-arabino-heptonate + phosphate</text>
        <dbReference type="Rhea" id="RHEA:14717"/>
        <dbReference type="ChEBI" id="CHEBI:15377"/>
        <dbReference type="ChEBI" id="CHEBI:16897"/>
        <dbReference type="ChEBI" id="CHEBI:43474"/>
        <dbReference type="ChEBI" id="CHEBI:58394"/>
        <dbReference type="ChEBI" id="CHEBI:58702"/>
        <dbReference type="EC" id="2.5.1.54"/>
    </reaction>
</comment>
<evidence type="ECO:0000256" key="11">
    <source>
        <dbReference type="ARBA" id="ARBA00020723"/>
    </source>
</evidence>
<dbReference type="GO" id="GO:0005980">
    <property type="term" value="P:glycogen catabolic process"/>
    <property type="evidence" value="ECO:0007669"/>
    <property type="project" value="InterPro"/>
</dbReference>
<accession>A0A0G2FU03</accession>
<evidence type="ECO:0000259" key="27">
    <source>
        <dbReference type="Pfam" id="PF14701"/>
    </source>
</evidence>
<dbReference type="EC" id="2.5.1.54" evidence="8"/>
<dbReference type="InterPro" id="IPR029436">
    <property type="entry name" value="AGL_euk_N"/>
</dbReference>
<reference evidence="29 30" key="2">
    <citation type="submission" date="2015-05" db="EMBL/GenBank/DDBJ databases">
        <authorList>
            <person name="Morales-Cruz A."/>
            <person name="Amrine K.C."/>
            <person name="Cantu D."/>
        </authorList>
    </citation>
    <scope>NUCLEOTIDE SEQUENCE [LARGE SCALE GENOMIC DNA]</scope>
    <source>
        <strain evidence="29">UCRPC4</strain>
    </source>
</reference>
<dbReference type="InterPro" id="IPR010401">
    <property type="entry name" value="AGL/Gdb1"/>
</dbReference>
<comment type="catalytic activity">
    <reaction evidence="3">
        <text>Hydrolysis of terminal, non-reducing alpha-D-galactose residues in alpha-D-galactosides, including galactose oligosaccharides, galactomannans and galactolipids.</text>
        <dbReference type="EC" id="3.2.1.22"/>
    </reaction>
</comment>
<dbReference type="PANTHER" id="PTHR10569:SF2">
    <property type="entry name" value="GLYCOGEN DEBRANCHING ENZYME"/>
    <property type="match status" value="1"/>
</dbReference>
<dbReference type="InterPro" id="IPR008928">
    <property type="entry name" value="6-hairpin_glycosidase_sf"/>
</dbReference>
<dbReference type="InterPro" id="IPR032788">
    <property type="entry name" value="AGL_central"/>
</dbReference>
<feature type="domain" description="Eukaryotic glycogen debranching enzyme N-terminal" evidence="26">
    <location>
        <begin position="51"/>
        <end position="146"/>
    </location>
</feature>
<evidence type="ECO:0000259" key="25">
    <source>
        <dbReference type="Pfam" id="PF06202"/>
    </source>
</evidence>
<dbReference type="Pfam" id="PF14701">
    <property type="entry name" value="hDGE_amylase"/>
    <property type="match status" value="1"/>
</dbReference>
<comment type="similarity">
    <text evidence="6">Belongs to the class-I DAHP synthase family.</text>
</comment>
<dbReference type="Pfam" id="PF06202">
    <property type="entry name" value="GDE_C"/>
    <property type="match status" value="1"/>
</dbReference>
<evidence type="ECO:0000256" key="20">
    <source>
        <dbReference type="ARBA" id="ARBA00023295"/>
    </source>
</evidence>
<evidence type="ECO:0000256" key="4">
    <source>
        <dbReference type="ARBA" id="ARBA00003530"/>
    </source>
</evidence>
<dbReference type="EC" id="3.2.1.33" evidence="10"/>
<proteinExistence type="inferred from homology"/>
<keyword evidence="30" id="KW-1185">Reference proteome</keyword>
<evidence type="ECO:0000256" key="6">
    <source>
        <dbReference type="ARBA" id="ARBA00007985"/>
    </source>
</evidence>
<dbReference type="NCBIfam" id="NF009395">
    <property type="entry name" value="PRK12755.1"/>
    <property type="match status" value="1"/>
</dbReference>
<comment type="similarity">
    <text evidence="21">Belongs to the glycogen debranching enzyme family.</text>
</comment>
<dbReference type="PANTHER" id="PTHR10569">
    <property type="entry name" value="GLYCOGEN DEBRANCHING ENZYME"/>
    <property type="match status" value="1"/>
</dbReference>
<dbReference type="GO" id="GO:0008652">
    <property type="term" value="P:amino acid biosynthetic process"/>
    <property type="evidence" value="ECO:0007669"/>
    <property type="project" value="UniProtKB-KW"/>
</dbReference>
<evidence type="ECO:0000256" key="23">
    <source>
        <dbReference type="ARBA" id="ARBA00047508"/>
    </source>
</evidence>
<evidence type="ECO:0000256" key="1">
    <source>
        <dbReference type="ARBA" id="ARBA00000439"/>
    </source>
</evidence>
<dbReference type="GO" id="GO:0004557">
    <property type="term" value="F:alpha-galactosidase activity"/>
    <property type="evidence" value="ECO:0007669"/>
    <property type="project" value="UniProtKB-EC"/>
</dbReference>
<comment type="catalytic activity">
    <reaction evidence="1">
        <text>Transfers a segment of a (1-&gt;4)-alpha-D-glucan to a new position in an acceptor, which may be glucose or a (1-&gt;4)-alpha-D-glucan.</text>
        <dbReference type="EC" id="2.4.1.25"/>
    </reaction>
</comment>
<evidence type="ECO:0000256" key="16">
    <source>
        <dbReference type="ARBA" id="ARBA00022801"/>
    </source>
</evidence>
<dbReference type="InterPro" id="IPR013785">
    <property type="entry name" value="Aldolase_TIM"/>
</dbReference>
<name>A0A0G2FU03_PHACM</name>
<dbReference type="Gene3D" id="3.20.20.80">
    <property type="entry name" value="Glycosidases"/>
    <property type="match status" value="2"/>
</dbReference>
<evidence type="ECO:0000256" key="14">
    <source>
        <dbReference type="ARBA" id="ARBA00022676"/>
    </source>
</evidence>
<evidence type="ECO:0000256" key="3">
    <source>
        <dbReference type="ARBA" id="ARBA00001255"/>
    </source>
</evidence>
<evidence type="ECO:0000256" key="10">
    <source>
        <dbReference type="ARBA" id="ARBA00012778"/>
    </source>
</evidence>
<evidence type="ECO:0000256" key="21">
    <source>
        <dbReference type="ARBA" id="ARBA00025780"/>
    </source>
</evidence>
<dbReference type="GO" id="GO:0005737">
    <property type="term" value="C:cytoplasm"/>
    <property type="evidence" value="ECO:0007669"/>
    <property type="project" value="UniProtKB-SubCell"/>
</dbReference>
<organism evidence="29 30">
    <name type="scientific">Phaeomoniella chlamydospora</name>
    <name type="common">Phaeoacremonium chlamydosporum</name>
    <dbReference type="NCBI Taxonomy" id="158046"/>
    <lineage>
        <taxon>Eukaryota</taxon>
        <taxon>Fungi</taxon>
        <taxon>Dikarya</taxon>
        <taxon>Ascomycota</taxon>
        <taxon>Pezizomycotina</taxon>
        <taxon>Eurotiomycetes</taxon>
        <taxon>Chaetothyriomycetidae</taxon>
        <taxon>Phaeomoniellales</taxon>
        <taxon>Phaeomoniellaceae</taxon>
        <taxon>Phaeomoniella</taxon>
    </lineage>
</organism>
<evidence type="ECO:0000256" key="17">
    <source>
        <dbReference type="ARBA" id="ARBA00023056"/>
    </source>
</evidence>
<evidence type="ECO:0000256" key="5">
    <source>
        <dbReference type="ARBA" id="ARBA00004496"/>
    </source>
</evidence>
<sequence length="1920" mass="214132">MPLSLLYLYMAPKTVNGNQQVYRLPLTDLGAPDIPGGYIYLPPPTNPAYILRIAIEGTSSICREGSFWINSPAPGERFERTKFREYKLEPDFNRTIEIDIPIVCAGAFAFYTTYTPLPDFSTASVKTPEATRTEIHYVDVEPRINLDGSTLPVDALSIFSVISKFMGQYPKDFENHLKGIGQKGYNMVHFTPLMQRGESNSPYSIFDQLSWDPESFPNGEDDIKDMVKNMEDKHGLLGLTDVVWNHTANNSGWLQEHPEAGYNVETAPWLESALQLDTALLEFGDKLEELGLPNDLKSVEDLNKLIGAMKEHVLRKIKLWEFYAVNVNRDSKAVLEAYTSGNVKIPKGGFGDAGVGGLDVVRAWSLYEKALFLKNHGMLNGLRVDGRWSRQVDPTVGAALITAVHGRYEAEKDISSVESTIESILNELNLPFYREYDEDVAAILDQISGRIKYLRLDAHGPKQGPITKDKPLIETYFTRLPFNETTKKHNPKSLALVNNGWIWAADAMKDNAGPDWRPYLRREVIVWADCVKLRYGKGPEDNPWLWDFMAKYTRLMAKYFAGFRIDNCHSTPLHVAEYLLDEARLVRPNLAVFAELFTGSEEMDYVFVKRLGLSALIREAMQAWSTQELSRLVHRHGGRPIGSFDLDVQIPPRAKTETNGLSNGSTPNSKDTVKYIRPSPVHALFMDCTHDNEMPAQKRDARDTLPNAALVNMCACATGSVMGYDEVYPQLVDLVQDTRLYTSVSSQKEIKSGAASEGGIAGVKKLLNHIHTLMGKGGYDETHIHHEGENITVHRVHPESRKGYFLIAHTAFPGYGNGNGGLNPVHLTGTKAKLLGSWMLEVDASEEAKTTALKDPKYLQGLPSRTKDLQGINIVSEGGDTVISIPDKFPPGSIALFETWIPGAEHSDVQGKFIVSGANEAFRDLDLIDLNFVLYRCDAEERDTSAGRDGVYNIPGHGPLVYAGLQGWWSVLENIVKYNDLAHPLCNHLRDGQWALDYVVGRIERISKQEGYEKLEKPAAWLKERFDAIRGIPSFLLPRLFAIILQTAYTAAWNRGIELFGSNIQHGQKFLQSLAMVSVQQTGYVKSASLWPTKSVPSLAAGLPHFAVSWARCWGRDVFISLRGLFLCTGRFDEAKEHIIAFGSVLKHGMIPNLLSSGAAPRYNSRDSPWFFLQNIQDYTKIVPNGMDILQAEVPRRFLPYDDTWFPHDDPRAYSKISTVQEIIIEILQRHASGLSFREHNAGPSLDMQMKPEGFQIDVHVDWNTGIIFGGSQYNCGTWMDKMGESERAGSKGVPGTPRDGAAVEITGLAYSALKWADELSKAGNLKQNGVNTDKGNKITFAEWAERIKASFEKCYWVPKDPKEDSAFDIDAQLINRRGIYKDLYKSGKPYEDYQLRANFPIAMTVAPDLFTPERALEALSVADKVIRGPTGMATLDPSDQNYRPYYNNSEDSDDFATSKGRNYHQGPEWLWPTGFFLRALLKFDLKRRTTAEERLESYQQITRRLAGCKQAIHDSPWKGLTELTQKNGEYCADSSPTQAWWIAFFIENQNVGNRDSSEDWRVRGYNPLTPPDLLQHEIKQTEASKATVIKARNEAAAVVAGSDTNERLLVVIGPCSIHDPAAALEYCDRLLKLKELYKDDLLIVMRSYLEKPRTTVGWKGLINDPDIDNSFQINKGLRTSRQLFVDLTSKGMPIASEMLDTISPQFLADLLSVGAVGARTTESQLHRELASGLSFPVGFKNGTDGSLGVAIDAIGAVRHPHHFLSVTKPGVVAIVGTVGNEDCFVILRGGTKGTNYDEKSIKEAREALRSKGIKERLMVDCSHGNSLKNHKNQPKVAAVLAEQIEKGETAIMGVMIESHIHEGAQKIPPEGKAGLKYGVSITDACIGWEDTEEVLANLALAVQKRRETLSKQTNGVNEH</sequence>
<keyword evidence="16" id="KW-0378">Hydrolase</keyword>
<dbReference type="Pfam" id="PF00793">
    <property type="entry name" value="DAHP_synth_1"/>
    <property type="match status" value="1"/>
</dbReference>
<dbReference type="GO" id="GO:0004134">
    <property type="term" value="F:4-alpha-glucanotransferase activity"/>
    <property type="evidence" value="ECO:0007669"/>
    <property type="project" value="UniProtKB-EC"/>
</dbReference>
<keyword evidence="13" id="KW-0028">Amino-acid biosynthesis</keyword>
<dbReference type="FunFam" id="3.20.20.80:FF:000242">
    <property type="entry name" value="Glycogen debranching enzyme Gdb1, putative"/>
    <property type="match status" value="1"/>
</dbReference>
<dbReference type="InterPro" id="IPR032790">
    <property type="entry name" value="GDE_C"/>
</dbReference>
<feature type="domain" description="Glycogen debranching enzyme central" evidence="28">
    <location>
        <begin position="759"/>
        <end position="1003"/>
    </location>
</feature>
<keyword evidence="19" id="KW-0511">Multifunctional enzyme</keyword>
<dbReference type="Pfam" id="PF14702">
    <property type="entry name" value="hGDE_central"/>
    <property type="match status" value="1"/>
</dbReference>
<evidence type="ECO:0000259" key="28">
    <source>
        <dbReference type="Pfam" id="PF14702"/>
    </source>
</evidence>
<keyword evidence="12" id="KW-0963">Cytoplasm</keyword>
<evidence type="ECO:0000313" key="30">
    <source>
        <dbReference type="Proteomes" id="UP000053317"/>
    </source>
</evidence>
<dbReference type="GO" id="GO:0004135">
    <property type="term" value="F:amylo-alpha-1,6-glucosidase activity"/>
    <property type="evidence" value="ECO:0007669"/>
    <property type="project" value="UniProtKB-EC"/>
</dbReference>
<comment type="caution">
    <text evidence="29">The sequence shown here is derived from an EMBL/GenBank/DDBJ whole genome shotgun (WGS) entry which is preliminary data.</text>
</comment>
<feature type="domain" description="Glycogen debranching enzyme C-terminal" evidence="25">
    <location>
        <begin position="1081"/>
        <end position="1546"/>
    </location>
</feature>
<dbReference type="Pfam" id="PF14699">
    <property type="entry name" value="hGDE_N"/>
    <property type="match status" value="1"/>
</dbReference>
<dbReference type="GO" id="GO:0009073">
    <property type="term" value="P:aromatic amino acid family biosynthetic process"/>
    <property type="evidence" value="ECO:0007669"/>
    <property type="project" value="UniProtKB-KW"/>
</dbReference>
<dbReference type="Gene3D" id="1.50.10.10">
    <property type="match status" value="1"/>
</dbReference>
<evidence type="ECO:0000256" key="15">
    <source>
        <dbReference type="ARBA" id="ARBA00022679"/>
    </source>
</evidence>
<dbReference type="SUPFAM" id="SSF48208">
    <property type="entry name" value="Six-hairpin glycosidases"/>
    <property type="match status" value="1"/>
</dbReference>
<evidence type="ECO:0000256" key="7">
    <source>
        <dbReference type="ARBA" id="ARBA00012560"/>
    </source>
</evidence>
<dbReference type="EC" id="2.4.1.25" evidence="7"/>
<keyword evidence="17" id="KW-0320">Glycogen biosynthesis</keyword>
<evidence type="ECO:0000259" key="26">
    <source>
        <dbReference type="Pfam" id="PF14699"/>
    </source>
</evidence>
<evidence type="ECO:0000256" key="8">
    <source>
        <dbReference type="ARBA" id="ARBA00012694"/>
    </source>
</evidence>
<dbReference type="EC" id="3.2.1.22" evidence="9"/>
<evidence type="ECO:0000256" key="9">
    <source>
        <dbReference type="ARBA" id="ARBA00012755"/>
    </source>
</evidence>
<evidence type="ECO:0000259" key="24">
    <source>
        <dbReference type="Pfam" id="PF00793"/>
    </source>
</evidence>
<comment type="subcellular location">
    <subcellularLocation>
        <location evidence="5">Cytoplasm</location>
    </subcellularLocation>
</comment>
<dbReference type="FunFam" id="1.50.10.10:FF:000039">
    <property type="entry name" value="Glycogen debranching enzyme Gdb1, putative"/>
    <property type="match status" value="1"/>
</dbReference>
<reference evidence="29 30" key="1">
    <citation type="submission" date="2015-05" db="EMBL/GenBank/DDBJ databases">
        <title>Distinctive expansion of gene families associated with plant cell wall degradation and secondary metabolism in the genomes of grapevine trunk pathogens.</title>
        <authorList>
            <person name="Lawrence D.P."/>
            <person name="Travadon R."/>
            <person name="Rolshausen P.E."/>
            <person name="Baumgartner K."/>
        </authorList>
    </citation>
    <scope>NUCLEOTIDE SEQUENCE [LARGE SCALE GENOMIC DNA]</scope>
    <source>
        <strain evidence="29">UCRPC4</strain>
    </source>
</reference>
<dbReference type="InterPro" id="IPR006219">
    <property type="entry name" value="DAHP_synth_1"/>
</dbReference>
<dbReference type="NCBIfam" id="TIGR00034">
    <property type="entry name" value="aroFGH"/>
    <property type="match status" value="1"/>
</dbReference>
<comment type="function">
    <text evidence="4">Multifunctional enzyme acting as 1,4-alpha-D-glucan:1,4-alpha-D-glucan 4-alpha-D-glycosyltransferase and amylo-1,6-glucosidase in glycogen degradation.</text>
</comment>
<dbReference type="InterPro" id="IPR006421">
    <property type="entry name" value="Glycogen_debranch_met"/>
</dbReference>
<evidence type="ECO:0000256" key="19">
    <source>
        <dbReference type="ARBA" id="ARBA00023268"/>
    </source>
</evidence>
<comment type="catalytic activity">
    <reaction evidence="2">
        <text>Hydrolysis of (1-&gt;6)-alpha-D-glucosidic branch linkages in glycogen phosphorylase limit dextrin.</text>
        <dbReference type="EC" id="3.2.1.33"/>
    </reaction>
</comment>
<dbReference type="CDD" id="cd11327">
    <property type="entry name" value="AmyAc_Glg_debranch_2"/>
    <property type="match status" value="1"/>
</dbReference>
<feature type="domain" description="Glycogen debranching enzyme glucanotransferase" evidence="27">
    <location>
        <begin position="150"/>
        <end position="590"/>
    </location>
</feature>
<dbReference type="GO" id="GO:0005978">
    <property type="term" value="P:glycogen biosynthetic process"/>
    <property type="evidence" value="ECO:0007669"/>
    <property type="project" value="UniProtKB-KW"/>
</dbReference>
<evidence type="ECO:0000256" key="13">
    <source>
        <dbReference type="ARBA" id="ARBA00022605"/>
    </source>
</evidence>
<keyword evidence="18" id="KW-0057">Aromatic amino acid biosynthesis</keyword>
<dbReference type="SUPFAM" id="SSF51445">
    <property type="entry name" value="(Trans)glycosidases"/>
    <property type="match status" value="1"/>
</dbReference>
<evidence type="ECO:0000256" key="18">
    <source>
        <dbReference type="ARBA" id="ARBA00023141"/>
    </source>
</evidence>